<comment type="catalytic activity">
    <reaction evidence="4">
        <text>N-terminal L-lysyl-[protein] + L-leucyl-tRNA(Leu) = N-terminal L-leucyl-L-lysyl-[protein] + tRNA(Leu) + H(+)</text>
        <dbReference type="Rhea" id="RHEA:12340"/>
        <dbReference type="Rhea" id="RHEA-COMP:9613"/>
        <dbReference type="Rhea" id="RHEA-COMP:9622"/>
        <dbReference type="Rhea" id="RHEA-COMP:12670"/>
        <dbReference type="Rhea" id="RHEA-COMP:12671"/>
        <dbReference type="ChEBI" id="CHEBI:15378"/>
        <dbReference type="ChEBI" id="CHEBI:65249"/>
        <dbReference type="ChEBI" id="CHEBI:78442"/>
        <dbReference type="ChEBI" id="CHEBI:78494"/>
        <dbReference type="ChEBI" id="CHEBI:133043"/>
        <dbReference type="EC" id="2.3.2.6"/>
    </reaction>
</comment>
<evidence type="ECO:0000313" key="5">
    <source>
        <dbReference type="EMBL" id="CBN86406.1"/>
    </source>
</evidence>
<keyword evidence="3 4" id="KW-0012">Acyltransferase</keyword>
<dbReference type="Pfam" id="PF03588">
    <property type="entry name" value="Leu_Phe_trans"/>
    <property type="match status" value="1"/>
</dbReference>
<dbReference type="PANTHER" id="PTHR30098">
    <property type="entry name" value="LEUCYL/PHENYLALANYL-TRNA--PROTEIN TRANSFERASE"/>
    <property type="match status" value="1"/>
</dbReference>
<dbReference type="InterPro" id="IPR004616">
    <property type="entry name" value="Leu/Phe-tRNA_Trfase"/>
</dbReference>
<dbReference type="PANTHER" id="PTHR30098:SF2">
    <property type="entry name" value="LEUCYL_PHENYLALANYL-TRNA--PROTEIN TRANSFERASE"/>
    <property type="match status" value="1"/>
</dbReference>
<evidence type="ECO:0000256" key="1">
    <source>
        <dbReference type="ARBA" id="ARBA00022490"/>
    </source>
</evidence>
<dbReference type="GO" id="GO:0008914">
    <property type="term" value="F:leucyl-tRNA--protein transferase activity"/>
    <property type="evidence" value="ECO:0007669"/>
    <property type="project" value="UniProtKB-UniRule"/>
</dbReference>
<keyword evidence="1 4" id="KW-0963">Cytoplasm</keyword>
<evidence type="ECO:0000313" key="6">
    <source>
        <dbReference type="Proteomes" id="UP000008723"/>
    </source>
</evidence>
<dbReference type="EMBL" id="FN995097">
    <property type="protein sequence ID" value="CBN86406.1"/>
    <property type="molecule type" value="Genomic_DNA"/>
</dbReference>
<comment type="subcellular location">
    <subcellularLocation>
        <location evidence="4">Cytoplasm</location>
    </subcellularLocation>
</comment>
<keyword evidence="2 4" id="KW-0808">Transferase</keyword>
<dbReference type="InterPro" id="IPR016181">
    <property type="entry name" value="Acyl_CoA_acyltransferase"/>
</dbReference>
<dbReference type="KEGG" id="nla:NLA_1640"/>
<dbReference type="NCBIfam" id="TIGR00667">
    <property type="entry name" value="aat"/>
    <property type="match status" value="1"/>
</dbReference>
<dbReference type="InterPro" id="IPR042221">
    <property type="entry name" value="Leu/Phe-tRNA_Trfase_N"/>
</dbReference>
<name>E4ZAE5_NEIL0</name>
<reference evidence="5 6" key="1">
    <citation type="journal article" date="2010" name="BMC Genomics">
        <title>Independent evolution of the core and accessory gene sets in the genus Neisseria: insights gained from the genome of Neisseria lactamica isolate 020-06.</title>
        <authorList>
            <person name="Bennett J.S."/>
            <person name="Bentley S.D."/>
            <person name="Vernikos G.S."/>
            <person name="Quail M.A."/>
            <person name="Cherevach I."/>
            <person name="White B."/>
            <person name="Parkhill J."/>
            <person name="Maiden M.C."/>
        </authorList>
    </citation>
    <scope>NUCLEOTIDE SEQUENCE [LARGE SCALE GENOMIC DNA]</scope>
    <source>
        <strain evidence="5 6">020-06</strain>
    </source>
</reference>
<proteinExistence type="inferred from homology"/>
<comment type="function">
    <text evidence="4">Functions in the N-end rule pathway of protein degradation where it conjugates Leu, Phe and, less efficiently, Met from aminoacyl-tRNAs to the N-termini of proteins containing an N-terminal arginine or lysine.</text>
</comment>
<dbReference type="eggNOG" id="COG2360">
    <property type="taxonomic scope" value="Bacteria"/>
</dbReference>
<comment type="similarity">
    <text evidence="4">Belongs to the L/F-transferase family.</text>
</comment>
<dbReference type="HOGENOM" id="CLU_075045_0_0_4"/>
<protein>
    <recommendedName>
        <fullName evidence="4">Leucyl/phenylalanyl-tRNA--protein transferase</fullName>
        <ecNumber evidence="4">2.3.2.6</ecNumber>
    </recommendedName>
    <alternativeName>
        <fullName evidence="4">L/F-transferase</fullName>
    </alternativeName>
    <alternativeName>
        <fullName evidence="4">Leucyltransferase</fullName>
    </alternativeName>
    <alternativeName>
        <fullName evidence="4">Phenyalanyltransferase</fullName>
    </alternativeName>
</protein>
<evidence type="ECO:0000256" key="2">
    <source>
        <dbReference type="ARBA" id="ARBA00022679"/>
    </source>
</evidence>
<organism evidence="5 6">
    <name type="scientific">Neisseria lactamica (strain 020-06)</name>
    <dbReference type="NCBI Taxonomy" id="489653"/>
    <lineage>
        <taxon>Bacteria</taxon>
        <taxon>Pseudomonadati</taxon>
        <taxon>Pseudomonadota</taxon>
        <taxon>Betaproteobacteria</taxon>
        <taxon>Neisseriales</taxon>
        <taxon>Neisseriaceae</taxon>
        <taxon>Neisseria</taxon>
    </lineage>
</organism>
<dbReference type="FunFam" id="3.40.630.70:FF:000004">
    <property type="entry name" value="Leucyl/phenylalanyl-tRNA--protein transferase"/>
    <property type="match status" value="1"/>
</dbReference>
<comment type="catalytic activity">
    <reaction evidence="4">
        <text>L-phenylalanyl-tRNA(Phe) + an N-terminal L-alpha-aminoacyl-[protein] = an N-terminal L-phenylalanyl-L-alpha-aminoacyl-[protein] + tRNA(Phe)</text>
        <dbReference type="Rhea" id="RHEA:43632"/>
        <dbReference type="Rhea" id="RHEA-COMP:9668"/>
        <dbReference type="Rhea" id="RHEA-COMP:9699"/>
        <dbReference type="Rhea" id="RHEA-COMP:10636"/>
        <dbReference type="Rhea" id="RHEA-COMP:10637"/>
        <dbReference type="ChEBI" id="CHEBI:78442"/>
        <dbReference type="ChEBI" id="CHEBI:78531"/>
        <dbReference type="ChEBI" id="CHEBI:78597"/>
        <dbReference type="ChEBI" id="CHEBI:83561"/>
        <dbReference type="EC" id="2.3.2.6"/>
    </reaction>
</comment>
<dbReference type="GO" id="GO:0005737">
    <property type="term" value="C:cytoplasm"/>
    <property type="evidence" value="ECO:0007669"/>
    <property type="project" value="UniProtKB-SubCell"/>
</dbReference>
<accession>E4ZAE5</accession>
<dbReference type="Proteomes" id="UP000008723">
    <property type="component" value="Chromosome"/>
</dbReference>
<dbReference type="AlphaFoldDB" id="E4ZAE5"/>
<sequence>MFFQTAFVISNAVCVLWRTDMGIPLLAPGDYAFPNPAHALSEYEGLVGVSRDLDAGRLLEAYRNGVFPWFSRDGWFFWYAVGPRAVIVPERLHVPRSLAKTLRNGSYRVTVNGCFAEVVAHCAAAARPNQDGTWIAPEFQTAYLKLHEMGHAHSFECHYPDESGKTRLAGGFYGVQIGRVFYGESMFALQPDASKIAFACAVPFLADLGVELIDCQQDTEHMRRFGSELLPFADFAERLRMLNAVPLKEEIGRREVACKGL</sequence>
<dbReference type="Gene3D" id="3.40.630.70">
    <property type="entry name" value="Leucyl/phenylalanyl-tRNA-protein transferase, C-terminal domain"/>
    <property type="match status" value="1"/>
</dbReference>
<dbReference type="Gene3D" id="3.30.70.3550">
    <property type="entry name" value="Leucyl/phenylalanyl-tRNA-protein transferase, N-terminal domain"/>
    <property type="match status" value="1"/>
</dbReference>
<evidence type="ECO:0000256" key="3">
    <source>
        <dbReference type="ARBA" id="ARBA00023315"/>
    </source>
</evidence>
<evidence type="ECO:0000256" key="4">
    <source>
        <dbReference type="HAMAP-Rule" id="MF_00688"/>
    </source>
</evidence>
<gene>
    <name evidence="4 5" type="primary">aat</name>
    <name evidence="5" type="ordered locus">NLA_1640</name>
</gene>
<dbReference type="EC" id="2.3.2.6" evidence="4"/>
<dbReference type="GO" id="GO:0030163">
    <property type="term" value="P:protein catabolic process"/>
    <property type="evidence" value="ECO:0007669"/>
    <property type="project" value="UniProtKB-UniRule"/>
</dbReference>
<dbReference type="SUPFAM" id="SSF55729">
    <property type="entry name" value="Acyl-CoA N-acyltransferases (Nat)"/>
    <property type="match status" value="1"/>
</dbReference>
<comment type="catalytic activity">
    <reaction evidence="4">
        <text>N-terminal L-arginyl-[protein] + L-leucyl-tRNA(Leu) = N-terminal L-leucyl-L-arginyl-[protein] + tRNA(Leu) + H(+)</text>
        <dbReference type="Rhea" id="RHEA:50416"/>
        <dbReference type="Rhea" id="RHEA-COMP:9613"/>
        <dbReference type="Rhea" id="RHEA-COMP:9622"/>
        <dbReference type="Rhea" id="RHEA-COMP:12672"/>
        <dbReference type="Rhea" id="RHEA-COMP:12673"/>
        <dbReference type="ChEBI" id="CHEBI:15378"/>
        <dbReference type="ChEBI" id="CHEBI:64719"/>
        <dbReference type="ChEBI" id="CHEBI:78442"/>
        <dbReference type="ChEBI" id="CHEBI:78494"/>
        <dbReference type="ChEBI" id="CHEBI:133044"/>
        <dbReference type="EC" id="2.3.2.6"/>
    </reaction>
</comment>
<dbReference type="HAMAP" id="MF_00688">
    <property type="entry name" value="Leu_Phe_trans"/>
    <property type="match status" value="1"/>
</dbReference>
<dbReference type="InterPro" id="IPR042203">
    <property type="entry name" value="Leu/Phe-tRNA_Trfase_C"/>
</dbReference>